<dbReference type="AlphaFoldDB" id="A0A4Z0Q6M0"/>
<dbReference type="InterPro" id="IPR049293">
    <property type="entry name" value="DUF6843"/>
</dbReference>
<keyword evidence="3" id="KW-1185">Reference proteome</keyword>
<organism evidence="2 3">
    <name type="scientific">Hymenobacter aquaticus</name>
    <dbReference type="NCBI Taxonomy" id="1867101"/>
    <lineage>
        <taxon>Bacteria</taxon>
        <taxon>Pseudomonadati</taxon>
        <taxon>Bacteroidota</taxon>
        <taxon>Cytophagia</taxon>
        <taxon>Cytophagales</taxon>
        <taxon>Hymenobacteraceae</taxon>
        <taxon>Hymenobacter</taxon>
    </lineage>
</organism>
<evidence type="ECO:0000313" key="3">
    <source>
        <dbReference type="Proteomes" id="UP000297549"/>
    </source>
</evidence>
<dbReference type="OrthoDB" id="980638at2"/>
<accession>A0A4Z0Q6M0</accession>
<reference evidence="2 3" key="1">
    <citation type="submission" date="2019-04" db="EMBL/GenBank/DDBJ databases">
        <authorList>
            <person name="Feng G."/>
            <person name="Zhang J."/>
            <person name="Zhu H."/>
        </authorList>
    </citation>
    <scope>NUCLEOTIDE SEQUENCE [LARGE SCALE GENOMIC DNA]</scope>
    <source>
        <strain evidence="2 3">JCM 31653</strain>
    </source>
</reference>
<dbReference type="Proteomes" id="UP000297549">
    <property type="component" value="Unassembled WGS sequence"/>
</dbReference>
<comment type="caution">
    <text evidence="2">The sequence shown here is derived from an EMBL/GenBank/DDBJ whole genome shotgun (WGS) entry which is preliminary data.</text>
</comment>
<dbReference type="EMBL" id="SRLC01000001">
    <property type="protein sequence ID" value="TGE25304.1"/>
    <property type="molecule type" value="Genomic_DNA"/>
</dbReference>
<evidence type="ECO:0000259" key="1">
    <source>
        <dbReference type="Pfam" id="PF20862"/>
    </source>
</evidence>
<dbReference type="RefSeq" id="WP_135462881.1">
    <property type="nucleotide sequence ID" value="NZ_SRLC01000001.1"/>
</dbReference>
<proteinExistence type="predicted"/>
<evidence type="ECO:0000313" key="2">
    <source>
        <dbReference type="EMBL" id="TGE25304.1"/>
    </source>
</evidence>
<gene>
    <name evidence="2" type="ORF">E5K00_08970</name>
</gene>
<name>A0A4Z0Q6M0_9BACT</name>
<feature type="domain" description="DUF6843" evidence="1">
    <location>
        <begin position="9"/>
        <end position="92"/>
    </location>
</feature>
<protein>
    <recommendedName>
        <fullName evidence="1">DUF6843 domain-containing protein</fullName>
    </recommendedName>
</protein>
<dbReference type="Pfam" id="PF20862">
    <property type="entry name" value="DUF6843"/>
    <property type="match status" value="1"/>
</dbReference>
<sequence length="161" mass="18636">MFFGSKHMTPETFLIPKDFRGQITLIYNEPCGQTIPKMDGRLIYKIPDNGVMILKNEFETGIIDQEYYFVDDNWNSIEKIPTLIQQDFNEDYTLEKNKNEPPRNKVGLFLLGTGGGSTLKNENYSFHMMAVNSWDSLRVQQNGSIPDNLIDSLLFQCRQKK</sequence>